<keyword evidence="7" id="KW-0256">Endoplasmic reticulum</keyword>
<gene>
    <name evidence="10" type="ORF">XAT740_LOCUS15643</name>
</gene>
<evidence type="ECO:0000313" key="10">
    <source>
        <dbReference type="EMBL" id="CAF1048545.1"/>
    </source>
</evidence>
<protein>
    <recommendedName>
        <fullName evidence="8">Flavin-containing monooxygenase</fullName>
        <ecNumber evidence="8">1.-.-.-</ecNumber>
    </recommendedName>
</protein>
<dbReference type="Pfam" id="PF00743">
    <property type="entry name" value="FMO-like"/>
    <property type="match status" value="1"/>
</dbReference>
<keyword evidence="4 7" id="KW-0274">FAD</keyword>
<comment type="cofactor">
    <cofactor evidence="1 7 8">
        <name>FAD</name>
        <dbReference type="ChEBI" id="CHEBI:57692"/>
    </cofactor>
</comment>
<evidence type="ECO:0000256" key="1">
    <source>
        <dbReference type="ARBA" id="ARBA00001974"/>
    </source>
</evidence>
<dbReference type="PIRSF" id="PIRSF000332">
    <property type="entry name" value="FMO"/>
    <property type="match status" value="1"/>
</dbReference>
<comment type="similarity">
    <text evidence="2 7 8">Belongs to the FMO family.</text>
</comment>
<dbReference type="PANTHER" id="PTHR23023">
    <property type="entry name" value="DIMETHYLANILINE MONOOXYGENASE"/>
    <property type="match status" value="1"/>
</dbReference>
<dbReference type="InterPro" id="IPR020946">
    <property type="entry name" value="Flavin_mOase-like"/>
</dbReference>
<dbReference type="EMBL" id="CAJNOR010000973">
    <property type="protein sequence ID" value="CAF1048545.1"/>
    <property type="molecule type" value="Genomic_DNA"/>
</dbReference>
<evidence type="ECO:0000256" key="9">
    <source>
        <dbReference type="SAM" id="Phobius"/>
    </source>
</evidence>
<dbReference type="InterPro" id="IPR036188">
    <property type="entry name" value="FAD/NAD-bd_sf"/>
</dbReference>
<dbReference type="InterPro" id="IPR000960">
    <property type="entry name" value="Flavin_mOase"/>
</dbReference>
<accession>A0A814KAN5</accession>
<evidence type="ECO:0000256" key="5">
    <source>
        <dbReference type="ARBA" id="ARBA00022857"/>
    </source>
</evidence>
<comment type="caution">
    <text evidence="10">The sequence shown here is derived from an EMBL/GenBank/DDBJ whole genome shotgun (WGS) entry which is preliminary data.</text>
</comment>
<dbReference type="GO" id="GO:0004499">
    <property type="term" value="F:N,N-dimethylaniline monooxygenase activity"/>
    <property type="evidence" value="ECO:0007669"/>
    <property type="project" value="UniProtKB-UniRule"/>
</dbReference>
<keyword evidence="6 7" id="KW-0560">Oxidoreductase</keyword>
<dbReference type="PRINTS" id="PR00370">
    <property type="entry name" value="FMOXYGENASE"/>
</dbReference>
<evidence type="ECO:0000256" key="7">
    <source>
        <dbReference type="PIRNR" id="PIRNR000332"/>
    </source>
</evidence>
<reference evidence="10" key="1">
    <citation type="submission" date="2021-02" db="EMBL/GenBank/DDBJ databases">
        <authorList>
            <person name="Nowell W R."/>
        </authorList>
    </citation>
    <scope>NUCLEOTIDE SEQUENCE</scope>
</reference>
<evidence type="ECO:0000256" key="6">
    <source>
        <dbReference type="ARBA" id="ARBA00023002"/>
    </source>
</evidence>
<dbReference type="FunFam" id="3.50.50.60:FF:000023">
    <property type="entry name" value="Dimethylaniline monooxygenase [N-oxide-forming]"/>
    <property type="match status" value="1"/>
</dbReference>
<keyword evidence="7 9" id="KW-0472">Membrane</keyword>
<evidence type="ECO:0000256" key="3">
    <source>
        <dbReference type="ARBA" id="ARBA00022630"/>
    </source>
</evidence>
<keyword evidence="3 7" id="KW-0285">Flavoprotein</keyword>
<keyword evidence="5 7" id="KW-0521">NADP</keyword>
<evidence type="ECO:0000313" key="11">
    <source>
        <dbReference type="Proteomes" id="UP000663828"/>
    </source>
</evidence>
<name>A0A814KAN5_ADIRI</name>
<dbReference type="GO" id="GO:0005789">
    <property type="term" value="C:endoplasmic reticulum membrane"/>
    <property type="evidence" value="ECO:0007669"/>
    <property type="project" value="UniProtKB-SubCell"/>
</dbReference>
<dbReference type="GO" id="GO:0050661">
    <property type="term" value="F:NADP binding"/>
    <property type="evidence" value="ECO:0007669"/>
    <property type="project" value="InterPro"/>
</dbReference>
<dbReference type="SUPFAM" id="SSF51905">
    <property type="entry name" value="FAD/NAD(P)-binding domain"/>
    <property type="match status" value="2"/>
</dbReference>
<dbReference type="InterPro" id="IPR050346">
    <property type="entry name" value="FMO-like"/>
</dbReference>
<keyword evidence="9" id="KW-1133">Transmembrane helix</keyword>
<organism evidence="10 11">
    <name type="scientific">Adineta ricciae</name>
    <name type="common">Rotifer</name>
    <dbReference type="NCBI Taxonomy" id="249248"/>
    <lineage>
        <taxon>Eukaryota</taxon>
        <taxon>Metazoa</taxon>
        <taxon>Spiralia</taxon>
        <taxon>Gnathifera</taxon>
        <taxon>Rotifera</taxon>
        <taxon>Eurotatoria</taxon>
        <taxon>Bdelloidea</taxon>
        <taxon>Adinetida</taxon>
        <taxon>Adinetidae</taxon>
        <taxon>Adineta</taxon>
    </lineage>
</organism>
<dbReference type="GO" id="GO:0050660">
    <property type="term" value="F:flavin adenine dinucleotide binding"/>
    <property type="evidence" value="ECO:0007669"/>
    <property type="project" value="InterPro"/>
</dbReference>
<evidence type="ECO:0000256" key="2">
    <source>
        <dbReference type="ARBA" id="ARBA00009183"/>
    </source>
</evidence>
<sequence>MDDDKHVQLDVGIIGCGPSGLVTLKELLAEGHRCTVFEKSNSIGGLFARAYEEGILVSSHLLTMFSDFVGKDETILRKPRMLSFMEYVQYLNDYADYFHLKDFIRFETEVKSVWKDYSSNKWKISVNEEISSFDRIAICCGIYENTNIPSFHNQHLFQGQIQHLKTIKSYENFHKKKICIVGSGESASDMILAAAKYGEKAFLSIRKDHGFLIPRYIYGNQDEPSDLDTTRVHHSIPRAWGVLHTYIDMMNSLIKSYFKSICFNQSHEHGFIRRKGIFMNLKQISTSHMWSTFGTKNSGLVEALVKYKDKCFRKPAVKELKQNSIIFDDDSEEYVDEIICCTGFQISFPFLEQNPQKHPEMQRLGNEAKICHNLYKHCFHPDFGDEIVWIGFARPALGSIPPLAELQARWFALLCSNKLKLPTKLEMKKQIFNYVKYLKWQLTSYRVERLTNLTDFLIYSDDLARTIGCRPNLLKIFFREPNLWLKLMCGPLLNAHYRLNGPHAKPEQAKEIILRIKWVKQSNILYLIMLICYAFFWMIFGIESCKPASWYPLEKYSLSP</sequence>
<dbReference type="AlphaFoldDB" id="A0A814KAN5"/>
<comment type="subcellular location">
    <subcellularLocation>
        <location evidence="7">Endoplasmic reticulum membrane</location>
    </subcellularLocation>
</comment>
<dbReference type="Gene3D" id="3.50.50.60">
    <property type="entry name" value="FAD/NAD(P)-binding domain"/>
    <property type="match status" value="2"/>
</dbReference>
<dbReference type="EC" id="1.-.-.-" evidence="8"/>
<proteinExistence type="inferred from homology"/>
<keyword evidence="9" id="KW-0812">Transmembrane</keyword>
<evidence type="ECO:0000256" key="4">
    <source>
        <dbReference type="ARBA" id="ARBA00022827"/>
    </source>
</evidence>
<evidence type="ECO:0000256" key="8">
    <source>
        <dbReference type="RuleBase" id="RU361177"/>
    </source>
</evidence>
<keyword evidence="7 8" id="KW-0503">Monooxygenase</keyword>
<keyword evidence="11" id="KW-1185">Reference proteome</keyword>
<dbReference type="Proteomes" id="UP000663828">
    <property type="component" value="Unassembled WGS sequence"/>
</dbReference>
<feature type="transmembrane region" description="Helical" evidence="9">
    <location>
        <begin position="524"/>
        <end position="542"/>
    </location>
</feature>